<dbReference type="Proteomes" id="UP001220964">
    <property type="component" value="Unassembled WGS sequence"/>
</dbReference>
<comment type="catalytic activity">
    <reaction evidence="1">
        <text>4-amino-5-aminomethyl-2-methylpyrimidine + H2O = 4-amino-5-hydroxymethyl-2-methylpyrimidine + NH4(+)</text>
        <dbReference type="Rhea" id="RHEA:31799"/>
        <dbReference type="ChEBI" id="CHEBI:15377"/>
        <dbReference type="ChEBI" id="CHEBI:16892"/>
        <dbReference type="ChEBI" id="CHEBI:28938"/>
        <dbReference type="ChEBI" id="CHEBI:63416"/>
        <dbReference type="EC" id="3.5.99.2"/>
    </reaction>
</comment>
<dbReference type="InterPro" id="IPR016084">
    <property type="entry name" value="Haem_Oase-like_multi-hlx"/>
</dbReference>
<evidence type="ECO:0000313" key="3">
    <source>
        <dbReference type="EMBL" id="MDF0600556.1"/>
    </source>
</evidence>
<dbReference type="CDD" id="cd19367">
    <property type="entry name" value="TenA_C_ScTHI20-like"/>
    <property type="match status" value="1"/>
</dbReference>
<dbReference type="SUPFAM" id="SSF48613">
    <property type="entry name" value="Heme oxygenase-like"/>
    <property type="match status" value="1"/>
</dbReference>
<dbReference type="EC" id="3.5.99.2" evidence="1"/>
<dbReference type="AlphaFoldDB" id="A0AAE3NR97"/>
<evidence type="ECO:0000256" key="1">
    <source>
        <dbReference type="RuleBase" id="RU363093"/>
    </source>
</evidence>
<reference evidence="3" key="1">
    <citation type="submission" date="2023-03" db="EMBL/GenBank/DDBJ databases">
        <title>Multiphase analysis and comparison of six strains from genera Psychromarinibacter, Lutimaribacter, and Maritimibacter, including a novel species: Psychromarinibacter sediminicola sp. nov.</title>
        <authorList>
            <person name="Wang Y.-H."/>
            <person name="Ye M.-Q."/>
            <person name="Du Z.-J."/>
        </authorList>
    </citation>
    <scope>NUCLEOTIDE SEQUENCE</scope>
    <source>
        <strain evidence="3">C21-152</strain>
    </source>
</reference>
<evidence type="ECO:0000259" key="2">
    <source>
        <dbReference type="Pfam" id="PF03070"/>
    </source>
</evidence>
<evidence type="ECO:0000313" key="4">
    <source>
        <dbReference type="Proteomes" id="UP001220964"/>
    </source>
</evidence>
<comment type="caution">
    <text evidence="3">The sequence shown here is derived from an EMBL/GenBank/DDBJ whole genome shotgun (WGS) entry which is preliminary data.</text>
</comment>
<dbReference type="InterPro" id="IPR004305">
    <property type="entry name" value="Thiaminase-2/PQQC"/>
</dbReference>
<proteinExistence type="inferred from homology"/>
<dbReference type="InterPro" id="IPR027574">
    <property type="entry name" value="Thiaminase_II"/>
</dbReference>
<dbReference type="Pfam" id="PF03070">
    <property type="entry name" value="TENA_THI-4"/>
    <property type="match status" value="1"/>
</dbReference>
<organism evidence="3 4">
    <name type="scientific">Psychromarinibacter sediminicola</name>
    <dbReference type="NCBI Taxonomy" id="3033385"/>
    <lineage>
        <taxon>Bacteria</taxon>
        <taxon>Pseudomonadati</taxon>
        <taxon>Pseudomonadota</taxon>
        <taxon>Alphaproteobacteria</taxon>
        <taxon>Rhodobacterales</taxon>
        <taxon>Paracoccaceae</taxon>
        <taxon>Psychromarinibacter</taxon>
    </lineage>
</organism>
<comment type="function">
    <text evidence="1">Catalyzes an amino-pyrimidine hydrolysis reaction at the C5' of the pyrimidine moiety of thiamine compounds, a reaction that is part of a thiamine salvage pathway.</text>
</comment>
<feature type="domain" description="Thiaminase-2/PQQC" evidence="2">
    <location>
        <begin position="18"/>
        <end position="221"/>
    </location>
</feature>
<comment type="pathway">
    <text evidence="1">Cofactor biosynthesis; thiamine diphosphate biosynthesis.</text>
</comment>
<dbReference type="PANTHER" id="PTHR43198">
    <property type="entry name" value="BIFUNCTIONAL TH2 PROTEIN"/>
    <property type="match status" value="1"/>
</dbReference>
<gene>
    <name evidence="3" type="primary">tenA</name>
    <name evidence="3" type="ORF">P1J78_07435</name>
</gene>
<dbReference type="GO" id="GO:0050334">
    <property type="term" value="F:thiaminase activity"/>
    <property type="evidence" value="ECO:0007669"/>
    <property type="project" value="UniProtKB-EC"/>
</dbReference>
<keyword evidence="4" id="KW-1185">Reference proteome</keyword>
<keyword evidence="1" id="KW-0784">Thiamine biosynthesis</keyword>
<protein>
    <recommendedName>
        <fullName evidence="1">Aminopyrimidine aminohydrolase</fullName>
        <ecNumber evidence="1">3.5.99.2</ecNumber>
    </recommendedName>
</protein>
<comment type="similarity">
    <text evidence="1">Belongs to the TenA family.</text>
</comment>
<dbReference type="GO" id="GO:0009228">
    <property type="term" value="P:thiamine biosynthetic process"/>
    <property type="evidence" value="ECO:0007669"/>
    <property type="project" value="UniProtKB-KW"/>
</dbReference>
<dbReference type="EMBL" id="JARGYC010000014">
    <property type="protein sequence ID" value="MDF0600556.1"/>
    <property type="molecule type" value="Genomic_DNA"/>
</dbReference>
<dbReference type="GO" id="GO:0005829">
    <property type="term" value="C:cytosol"/>
    <property type="evidence" value="ECO:0007669"/>
    <property type="project" value="TreeGrafter"/>
</dbReference>
<dbReference type="PANTHER" id="PTHR43198:SF2">
    <property type="entry name" value="SI:CH1073-67J19.1-RELATED"/>
    <property type="match status" value="1"/>
</dbReference>
<sequence length="223" mass="24144">MSYGRTFPLWRAAAGGDWRAYTRHPFVAGLADGSLPRDAFLHYLVQDYLFLVHFARAWALAVTKADTIEEMRTCAATTQALIDDEMRLHVETCAAAGIDAAVLQAAEERPANLAYTRYVLDAGHAGDFADLLAALAPCVLGYGEIGARLADEATADTYRDWIGTYGGADYQALCAEVGALIDGAVARRLGPAPEDSPRWPGLCRRFATATRLEIGFWDMGLAP</sequence>
<name>A0AAE3NR97_9RHOB</name>
<dbReference type="NCBIfam" id="TIGR04306">
    <property type="entry name" value="salvage_TenA"/>
    <property type="match status" value="1"/>
</dbReference>
<keyword evidence="1" id="KW-0378">Hydrolase</keyword>
<dbReference type="RefSeq" id="WP_275566697.1">
    <property type="nucleotide sequence ID" value="NZ_JARGYC010000014.1"/>
</dbReference>
<dbReference type="InterPro" id="IPR050967">
    <property type="entry name" value="Thiamine_Salvage_TenA"/>
</dbReference>
<dbReference type="Gene3D" id="1.20.910.10">
    <property type="entry name" value="Heme oxygenase-like"/>
    <property type="match status" value="1"/>
</dbReference>
<comment type="catalytic activity">
    <reaction evidence="1">
        <text>thiamine + H2O = 5-(2-hydroxyethyl)-4-methylthiazole + 4-amino-5-hydroxymethyl-2-methylpyrimidine + H(+)</text>
        <dbReference type="Rhea" id="RHEA:17509"/>
        <dbReference type="ChEBI" id="CHEBI:15377"/>
        <dbReference type="ChEBI" id="CHEBI:15378"/>
        <dbReference type="ChEBI" id="CHEBI:16892"/>
        <dbReference type="ChEBI" id="CHEBI:17957"/>
        <dbReference type="ChEBI" id="CHEBI:18385"/>
        <dbReference type="EC" id="3.5.99.2"/>
    </reaction>
</comment>
<accession>A0AAE3NR97</accession>